<reference evidence="1" key="1">
    <citation type="submission" date="2020-03" db="EMBL/GenBank/DDBJ databases">
        <title>The deep terrestrial virosphere.</title>
        <authorList>
            <person name="Holmfeldt K."/>
            <person name="Nilsson E."/>
            <person name="Simone D."/>
            <person name="Lopez-Fernandez M."/>
            <person name="Wu X."/>
            <person name="de Brujin I."/>
            <person name="Lundin D."/>
            <person name="Andersson A."/>
            <person name="Bertilsson S."/>
            <person name="Dopson M."/>
        </authorList>
    </citation>
    <scope>NUCLEOTIDE SEQUENCE</scope>
    <source>
        <strain evidence="1">MM171B01299</strain>
    </source>
</reference>
<evidence type="ECO:0000313" key="1">
    <source>
        <dbReference type="EMBL" id="QJB02405.1"/>
    </source>
</evidence>
<organism evidence="1">
    <name type="scientific">viral metagenome</name>
    <dbReference type="NCBI Taxonomy" id="1070528"/>
    <lineage>
        <taxon>unclassified sequences</taxon>
        <taxon>metagenomes</taxon>
        <taxon>organismal metagenomes</taxon>
    </lineage>
</organism>
<gene>
    <name evidence="1" type="ORF">MM171B01299_0005</name>
</gene>
<proteinExistence type="predicted"/>
<dbReference type="EMBL" id="MT143781">
    <property type="protein sequence ID" value="QJB02405.1"/>
    <property type="molecule type" value="Genomic_DNA"/>
</dbReference>
<accession>A0A6M3M9Y2</accession>
<dbReference type="AlphaFoldDB" id="A0A6M3M9Y2"/>
<name>A0A6M3M9Y2_9ZZZZ</name>
<protein>
    <submittedName>
        <fullName evidence="1">Uncharacterized protein</fullName>
    </submittedName>
</protein>
<sequence>MANEISNDQDLSKPGFHLMPSKPGTCPKCAGAHDPTEPHNQQSLYYQYHFYADHNRWPTWDDAMDHCTKEVQQFWIEELAKHGVAVGKKA</sequence>